<dbReference type="InterPro" id="IPR013078">
    <property type="entry name" value="His_Pase_superF_clade-1"/>
</dbReference>
<dbReference type="OrthoDB" id="267323at2759"/>
<organism evidence="5 6">
    <name type="scientific">Mucor plumbeus</name>
    <dbReference type="NCBI Taxonomy" id="97098"/>
    <lineage>
        <taxon>Eukaryota</taxon>
        <taxon>Fungi</taxon>
        <taxon>Fungi incertae sedis</taxon>
        <taxon>Mucoromycota</taxon>
        <taxon>Mucoromycotina</taxon>
        <taxon>Mucoromycetes</taxon>
        <taxon>Mucorales</taxon>
        <taxon>Mucorineae</taxon>
        <taxon>Mucoraceae</taxon>
        <taxon>Mucor</taxon>
    </lineage>
</organism>
<evidence type="ECO:0000259" key="4">
    <source>
        <dbReference type="Pfam" id="PF01591"/>
    </source>
</evidence>
<dbReference type="PROSITE" id="PS00175">
    <property type="entry name" value="PG_MUTASE"/>
    <property type="match status" value="1"/>
</dbReference>
<dbReference type="InterPro" id="IPR001345">
    <property type="entry name" value="PG/BPGM_mutase_AS"/>
</dbReference>
<sequence>MSQQQKFNIDRRKTLPVVKVEKDIDQDSIPKRVLPILAAPHASPKQDKEEEEEEEEEASDTLVQEPDIISPLVSAPTPKAPSAVPNWLKLNSEDFGKDALRIRHSVGLDVPGAVHTITTPKLKTERQLDSKLVVIMVGLPARGKSYLVKKLRRYLNWLQYETKVFNVGNMRRVCEASSQDQNASFFDPNNKDMKRIRDEIALSVLEQLIDWLKEGGRVAIHDATNSTLARRKLLIDRLEREPEIRVLLIESVCTDQMMLERNFRLKLSGPDYKNKDPVEALADFRSRVANYEKAYEPVGDWEEENDIQFCKLINVERQIFVTRHGESEDNITGRIGGDAPLSPAGRKFAKALAKFTQTQRIKFACEMASKANELEPEENQTPARALEKTAQFCSSQFTVWTSMLQRSMQTAEDFDPDDYDVKHIRFLNEINSGICEGMSYQEIQEKHPQEYKLRQANKLFYRYPGMGGESYIDVIHRLQPMIVELERMTQSCLIITHRVVMRILLGYLLDWTREEMPHMMVPIHTVYELRPKPYGTELKKWQYIEETDSFVEF</sequence>
<feature type="domain" description="6-phosphofructo-2-kinase" evidence="4">
    <location>
        <begin position="127"/>
        <end position="323"/>
    </location>
</feature>
<protein>
    <recommendedName>
        <fullName evidence="4">6-phosphofructo-2-kinase domain-containing protein</fullName>
    </recommendedName>
</protein>
<dbReference type="SUPFAM" id="SSF53254">
    <property type="entry name" value="Phosphoglycerate mutase-like"/>
    <property type="match status" value="1"/>
</dbReference>
<dbReference type="CDD" id="cd07067">
    <property type="entry name" value="HP_PGM_like"/>
    <property type="match status" value="1"/>
</dbReference>
<comment type="caution">
    <text evidence="5">The sequence shown here is derived from an EMBL/GenBank/DDBJ whole genome shotgun (WGS) entry which is preliminary data.</text>
</comment>
<dbReference type="PIRSF" id="PIRSF000709">
    <property type="entry name" value="6PFK_2-Ptase"/>
    <property type="match status" value="1"/>
</dbReference>
<dbReference type="GO" id="GO:0006000">
    <property type="term" value="P:fructose metabolic process"/>
    <property type="evidence" value="ECO:0007669"/>
    <property type="project" value="InterPro"/>
</dbReference>
<dbReference type="Proteomes" id="UP000650833">
    <property type="component" value="Unassembled WGS sequence"/>
</dbReference>
<gene>
    <name evidence="5" type="ORF">INT46_006251</name>
</gene>
<dbReference type="InterPro" id="IPR003094">
    <property type="entry name" value="6Pfruct_kin"/>
</dbReference>
<feature type="compositionally biased region" description="Acidic residues" evidence="3">
    <location>
        <begin position="49"/>
        <end position="59"/>
    </location>
</feature>
<dbReference type="InterPro" id="IPR029033">
    <property type="entry name" value="His_PPase_superfam"/>
</dbReference>
<dbReference type="AlphaFoldDB" id="A0A8H7VE96"/>
<dbReference type="Pfam" id="PF00300">
    <property type="entry name" value="His_Phos_1"/>
    <property type="match status" value="1"/>
</dbReference>
<dbReference type="GO" id="GO:0005524">
    <property type="term" value="F:ATP binding"/>
    <property type="evidence" value="ECO:0007669"/>
    <property type="project" value="UniProtKB-KW"/>
</dbReference>
<dbReference type="GO" id="GO:0005829">
    <property type="term" value="C:cytosol"/>
    <property type="evidence" value="ECO:0007669"/>
    <property type="project" value="TreeGrafter"/>
</dbReference>
<keyword evidence="2" id="KW-0067">ATP-binding</keyword>
<dbReference type="PRINTS" id="PR00991">
    <property type="entry name" value="6PFRUCTKNASE"/>
</dbReference>
<dbReference type="SMART" id="SM00855">
    <property type="entry name" value="PGAM"/>
    <property type="match status" value="1"/>
</dbReference>
<dbReference type="PANTHER" id="PTHR10606">
    <property type="entry name" value="6-PHOSPHOFRUCTO-2-KINASE/FRUCTOSE-2,6-BISPHOSPHATASE"/>
    <property type="match status" value="1"/>
</dbReference>
<dbReference type="Gene3D" id="3.40.50.300">
    <property type="entry name" value="P-loop containing nucleotide triphosphate hydrolases"/>
    <property type="match status" value="1"/>
</dbReference>
<dbReference type="SUPFAM" id="SSF52540">
    <property type="entry name" value="P-loop containing nucleoside triphosphate hydrolases"/>
    <property type="match status" value="1"/>
</dbReference>
<dbReference type="PANTHER" id="PTHR10606:SF32">
    <property type="entry name" value="6-PHOSPHOFRUCTO-2-KINASE 1"/>
    <property type="match status" value="1"/>
</dbReference>
<keyword evidence="1" id="KW-0547">Nucleotide-binding</keyword>
<keyword evidence="6" id="KW-1185">Reference proteome</keyword>
<evidence type="ECO:0000256" key="2">
    <source>
        <dbReference type="ARBA" id="ARBA00022840"/>
    </source>
</evidence>
<dbReference type="InterPro" id="IPR027417">
    <property type="entry name" value="P-loop_NTPase"/>
</dbReference>
<name>A0A8H7VE96_9FUNG</name>
<dbReference type="Gene3D" id="3.40.50.1240">
    <property type="entry name" value="Phosphoglycerate mutase-like"/>
    <property type="match status" value="1"/>
</dbReference>
<dbReference type="EMBL" id="JAEPRC010000005">
    <property type="protein sequence ID" value="KAG2215647.1"/>
    <property type="molecule type" value="Genomic_DNA"/>
</dbReference>
<dbReference type="FunFam" id="3.40.50.300:FF:000644">
    <property type="entry name" value="GpmB, Fructose-2,6-bisphosphatase"/>
    <property type="match status" value="1"/>
</dbReference>
<dbReference type="GO" id="GO:0003873">
    <property type="term" value="F:6-phosphofructo-2-kinase activity"/>
    <property type="evidence" value="ECO:0007669"/>
    <property type="project" value="InterPro"/>
</dbReference>
<evidence type="ECO:0000313" key="6">
    <source>
        <dbReference type="Proteomes" id="UP000650833"/>
    </source>
</evidence>
<dbReference type="GO" id="GO:0006003">
    <property type="term" value="P:fructose 2,6-bisphosphate metabolic process"/>
    <property type="evidence" value="ECO:0007669"/>
    <property type="project" value="InterPro"/>
</dbReference>
<accession>A0A8H7VE96</accession>
<feature type="region of interest" description="Disordered" evidence="3">
    <location>
        <begin position="31"/>
        <end position="80"/>
    </location>
</feature>
<proteinExistence type="predicted"/>
<evidence type="ECO:0000256" key="1">
    <source>
        <dbReference type="ARBA" id="ARBA00022741"/>
    </source>
</evidence>
<dbReference type="Pfam" id="PF01591">
    <property type="entry name" value="6PF2K"/>
    <property type="match status" value="1"/>
</dbReference>
<evidence type="ECO:0000313" key="5">
    <source>
        <dbReference type="EMBL" id="KAG2215647.1"/>
    </source>
</evidence>
<dbReference type="InterPro" id="IPR013079">
    <property type="entry name" value="6Phosfructo_kin"/>
</dbReference>
<evidence type="ECO:0000256" key="3">
    <source>
        <dbReference type="SAM" id="MobiDB-lite"/>
    </source>
</evidence>
<reference evidence="5" key="1">
    <citation type="submission" date="2020-12" db="EMBL/GenBank/DDBJ databases">
        <title>Metabolic potential, ecology and presence of endohyphal bacteria is reflected in genomic diversity of Mucoromycotina.</title>
        <authorList>
            <person name="Muszewska A."/>
            <person name="Okrasinska A."/>
            <person name="Steczkiewicz K."/>
            <person name="Drgas O."/>
            <person name="Orlowska M."/>
            <person name="Perlinska-Lenart U."/>
            <person name="Aleksandrzak-Piekarczyk T."/>
            <person name="Szatraj K."/>
            <person name="Zielenkiewicz U."/>
            <person name="Pilsyk S."/>
            <person name="Malc E."/>
            <person name="Mieczkowski P."/>
            <person name="Kruszewska J.S."/>
            <person name="Biernat P."/>
            <person name="Pawlowska J."/>
        </authorList>
    </citation>
    <scope>NUCLEOTIDE SEQUENCE</scope>
    <source>
        <strain evidence="5">CBS 226.32</strain>
    </source>
</reference>